<dbReference type="Proteomes" id="UP000006039">
    <property type="component" value="Unassembled WGS sequence"/>
</dbReference>
<name>J3NUF0_GAET3</name>
<reference evidence="1" key="3">
    <citation type="submission" date="2010-09" db="EMBL/GenBank/DDBJ databases">
        <title>Annotation of Gaeumannomyces graminis var. tritici R3-111a-1.</title>
        <authorList>
            <consortium name="The Broad Institute Genome Sequencing Platform"/>
            <person name="Ma L.-J."/>
            <person name="Dead R."/>
            <person name="Young S.K."/>
            <person name="Zeng Q."/>
            <person name="Gargeya S."/>
            <person name="Fitzgerald M."/>
            <person name="Haas B."/>
            <person name="Abouelleil A."/>
            <person name="Alvarado L."/>
            <person name="Arachchi H.M."/>
            <person name="Berlin A."/>
            <person name="Brown A."/>
            <person name="Chapman S.B."/>
            <person name="Chen Z."/>
            <person name="Dunbar C."/>
            <person name="Freedman E."/>
            <person name="Gearin G."/>
            <person name="Gellesch M."/>
            <person name="Goldberg J."/>
            <person name="Griggs A."/>
            <person name="Gujja S."/>
            <person name="Heiman D."/>
            <person name="Howarth C."/>
            <person name="Larson L."/>
            <person name="Lui A."/>
            <person name="MacDonald P.J.P."/>
            <person name="Mehta T."/>
            <person name="Montmayeur A."/>
            <person name="Murphy C."/>
            <person name="Neiman D."/>
            <person name="Pearson M."/>
            <person name="Priest M."/>
            <person name="Roberts A."/>
            <person name="Saif S."/>
            <person name="Shea T."/>
            <person name="Shenoy N."/>
            <person name="Sisk P."/>
            <person name="Stolte C."/>
            <person name="Sykes S."/>
            <person name="Yandava C."/>
            <person name="Wortman J."/>
            <person name="Nusbaum C."/>
            <person name="Birren B."/>
        </authorList>
    </citation>
    <scope>NUCLEOTIDE SEQUENCE</scope>
    <source>
        <strain evidence="1">R3-111a-1</strain>
    </source>
</reference>
<dbReference type="RefSeq" id="XP_009220968.1">
    <property type="nucleotide sequence ID" value="XM_009222704.1"/>
</dbReference>
<evidence type="ECO:0000313" key="1">
    <source>
        <dbReference type="EMBL" id="EJT79823.1"/>
    </source>
</evidence>
<dbReference type="OrthoDB" id="3350591at2759"/>
<keyword evidence="3" id="KW-1185">Reference proteome</keyword>
<dbReference type="EnsemblFungi" id="EJT79823">
    <property type="protein sequence ID" value="EJT79823"/>
    <property type="gene ID" value="GGTG_04906"/>
</dbReference>
<evidence type="ECO:0000313" key="3">
    <source>
        <dbReference type="Proteomes" id="UP000006039"/>
    </source>
</evidence>
<dbReference type="STRING" id="644352.J3NUF0"/>
<organism evidence="1">
    <name type="scientific">Gaeumannomyces tritici (strain R3-111a-1)</name>
    <name type="common">Wheat and barley take-all root rot fungus</name>
    <name type="synonym">Gaeumannomyces graminis var. tritici</name>
    <dbReference type="NCBI Taxonomy" id="644352"/>
    <lineage>
        <taxon>Eukaryota</taxon>
        <taxon>Fungi</taxon>
        <taxon>Dikarya</taxon>
        <taxon>Ascomycota</taxon>
        <taxon>Pezizomycotina</taxon>
        <taxon>Sordariomycetes</taxon>
        <taxon>Sordariomycetidae</taxon>
        <taxon>Magnaporthales</taxon>
        <taxon>Magnaporthaceae</taxon>
        <taxon>Gaeumannomyces</taxon>
    </lineage>
</organism>
<dbReference type="InterPro" id="IPR022085">
    <property type="entry name" value="OpdG"/>
</dbReference>
<dbReference type="Pfam" id="PF12311">
    <property type="entry name" value="DUF3632"/>
    <property type="match status" value="1"/>
</dbReference>
<proteinExistence type="predicted"/>
<dbReference type="EMBL" id="GL385396">
    <property type="protein sequence ID" value="EJT79823.1"/>
    <property type="molecule type" value="Genomic_DNA"/>
</dbReference>
<reference evidence="1" key="2">
    <citation type="submission" date="2010-07" db="EMBL/GenBank/DDBJ databases">
        <authorList>
            <consortium name="The Broad Institute Genome Sequencing Platform"/>
            <consortium name="Broad Institute Genome Sequencing Center for Infectious Disease"/>
            <person name="Ma L.-J."/>
            <person name="Dead R."/>
            <person name="Young S."/>
            <person name="Zeng Q."/>
            <person name="Koehrsen M."/>
            <person name="Alvarado L."/>
            <person name="Berlin A."/>
            <person name="Chapman S.B."/>
            <person name="Chen Z."/>
            <person name="Freedman E."/>
            <person name="Gellesch M."/>
            <person name="Goldberg J."/>
            <person name="Griggs A."/>
            <person name="Gujja S."/>
            <person name="Heilman E.R."/>
            <person name="Heiman D."/>
            <person name="Hepburn T."/>
            <person name="Howarth C."/>
            <person name="Jen D."/>
            <person name="Larson L."/>
            <person name="Mehta T."/>
            <person name="Neiman D."/>
            <person name="Pearson M."/>
            <person name="Roberts A."/>
            <person name="Saif S."/>
            <person name="Shea T."/>
            <person name="Shenoy N."/>
            <person name="Sisk P."/>
            <person name="Stolte C."/>
            <person name="Sykes S."/>
            <person name="Walk T."/>
            <person name="White J."/>
            <person name="Yandava C."/>
            <person name="Haas B."/>
            <person name="Nusbaum C."/>
            <person name="Birren B."/>
        </authorList>
    </citation>
    <scope>NUCLEOTIDE SEQUENCE</scope>
    <source>
        <strain evidence="1">R3-111a-1</strain>
    </source>
</reference>
<dbReference type="AlphaFoldDB" id="J3NUF0"/>
<reference evidence="2" key="5">
    <citation type="submission" date="2018-04" db="UniProtKB">
        <authorList>
            <consortium name="EnsemblFungi"/>
        </authorList>
    </citation>
    <scope>IDENTIFICATION</scope>
    <source>
        <strain evidence="2">R3-111a-1</strain>
    </source>
</reference>
<protein>
    <submittedName>
        <fullName evidence="1 2">Uncharacterized protein</fullName>
    </submittedName>
</protein>
<accession>J3NUF0</accession>
<reference evidence="3" key="1">
    <citation type="submission" date="2010-07" db="EMBL/GenBank/DDBJ databases">
        <title>The genome sequence of Gaeumannomyces graminis var. tritici strain R3-111a-1.</title>
        <authorList>
            <consortium name="The Broad Institute Genome Sequencing Platform"/>
            <person name="Ma L.-J."/>
            <person name="Dead R."/>
            <person name="Young S."/>
            <person name="Zeng Q."/>
            <person name="Koehrsen M."/>
            <person name="Alvarado L."/>
            <person name="Berlin A."/>
            <person name="Chapman S.B."/>
            <person name="Chen Z."/>
            <person name="Freedman E."/>
            <person name="Gellesch M."/>
            <person name="Goldberg J."/>
            <person name="Griggs A."/>
            <person name="Gujja S."/>
            <person name="Heilman E.R."/>
            <person name="Heiman D."/>
            <person name="Hepburn T."/>
            <person name="Howarth C."/>
            <person name="Jen D."/>
            <person name="Larson L."/>
            <person name="Mehta T."/>
            <person name="Neiman D."/>
            <person name="Pearson M."/>
            <person name="Roberts A."/>
            <person name="Saif S."/>
            <person name="Shea T."/>
            <person name="Shenoy N."/>
            <person name="Sisk P."/>
            <person name="Stolte C."/>
            <person name="Sykes S."/>
            <person name="Walk T."/>
            <person name="White J."/>
            <person name="Yandava C."/>
            <person name="Haas B."/>
            <person name="Nusbaum C."/>
            <person name="Birren B."/>
        </authorList>
    </citation>
    <scope>NUCLEOTIDE SEQUENCE [LARGE SCALE GENOMIC DNA]</scope>
    <source>
        <strain evidence="3">R3-111a-1</strain>
    </source>
</reference>
<dbReference type="InterPro" id="IPR053204">
    <property type="entry name" value="Oxopyrrolidines_Biosynth-assoc"/>
</dbReference>
<gene>
    <name evidence="2" type="primary">20345364</name>
    <name evidence="1" type="ORF">GGTG_04906</name>
</gene>
<dbReference type="GeneID" id="20345364"/>
<dbReference type="PANTHER" id="PTHR38797">
    <property type="entry name" value="NUCLEAR PORE COMPLEX PROTEIN NUP85-RELATED"/>
    <property type="match status" value="1"/>
</dbReference>
<dbReference type="VEuPathDB" id="FungiDB:GGTG_04906"/>
<dbReference type="eggNOG" id="ENOG502S7Q5">
    <property type="taxonomic scope" value="Eukaryota"/>
</dbReference>
<dbReference type="PANTHER" id="PTHR38797:SF4">
    <property type="entry name" value="NUCLEAR PORE COMPLEX PROTEIN NUP85"/>
    <property type="match status" value="1"/>
</dbReference>
<sequence>MPDVHLRLEDDSAPAFAAKVVEILNSALASASSPTSPAEAATALDGLCSKDYAEQGTAGSFLWWFWDLVHDLARQLPHDSPQQDRLAALIKALHDLTPKTVKLGDDWGSGGEDLVALWTGLPMFGNTFREKLDDGDARASSETQRKERRVNLQAYAARVAGLSLVPMEMYAIWALVDALEGTMTPVRGAPDEVDPDPAAVEDVSPKVACAAAWIVHAGHVLHGRDEEVHGATSGPLWRLDKKEAIKQRRRLKGTNGLCPQRWQLWKERFAAVRDADGVDDLARKEAGAAFARMEEIENAKK</sequence>
<dbReference type="HOGENOM" id="CLU_035263_2_0_1"/>
<evidence type="ECO:0000313" key="2">
    <source>
        <dbReference type="EnsemblFungi" id="EJT79823"/>
    </source>
</evidence>
<reference evidence="2" key="4">
    <citation type="journal article" date="2015" name="G3 (Bethesda)">
        <title>Genome sequences of three phytopathogenic species of the Magnaporthaceae family of fungi.</title>
        <authorList>
            <person name="Okagaki L.H."/>
            <person name="Nunes C.C."/>
            <person name="Sailsbery J."/>
            <person name="Clay B."/>
            <person name="Brown D."/>
            <person name="John T."/>
            <person name="Oh Y."/>
            <person name="Young N."/>
            <person name="Fitzgerald M."/>
            <person name="Haas B.J."/>
            <person name="Zeng Q."/>
            <person name="Young S."/>
            <person name="Adiconis X."/>
            <person name="Fan L."/>
            <person name="Levin J.Z."/>
            <person name="Mitchell T.K."/>
            <person name="Okubara P.A."/>
            <person name="Farman M.L."/>
            <person name="Kohn L.M."/>
            <person name="Birren B."/>
            <person name="Ma L.-J."/>
            <person name="Dean R.A."/>
        </authorList>
    </citation>
    <scope>NUCLEOTIDE SEQUENCE</scope>
    <source>
        <strain evidence="2">R3-111a-1</strain>
    </source>
</reference>